<evidence type="ECO:0000313" key="3">
    <source>
        <dbReference type="Proteomes" id="UP001501822"/>
    </source>
</evidence>
<protein>
    <submittedName>
        <fullName evidence="2">Uncharacterized protein</fullName>
    </submittedName>
</protein>
<proteinExistence type="predicted"/>
<evidence type="ECO:0000256" key="1">
    <source>
        <dbReference type="SAM" id="MobiDB-lite"/>
    </source>
</evidence>
<accession>A0ABN0WI54</accession>
<sequence length="257" mass="28177">MVLLGLIIPASQIPDLTRDFLALKRRHFPGRFSYGPALDHALTEVKGSDILQMTRKNSRDRRRQASLVRYAILDLIDGYGCRVIGRVWVKEKGKSLKSDATYCYAVQDIAWHSSEFLLEYRSKGVMIADGRTPGLNVKVAHSIFTQKWRTAGDPYPPLLEVPLFSHSDNHVGLQIADLVASTLVLPMAAAAYGASPGCIHASSRYPAVRADHGEALRDLQYRYRDETAAGAAVSSSAIRPAAGPDRCSSGRVRARSG</sequence>
<comment type="caution">
    <text evidence="2">The sequence shown here is derived from an EMBL/GenBank/DDBJ whole genome shotgun (WGS) entry which is preliminary data.</text>
</comment>
<organism evidence="2 3">
    <name type="scientific">Actinoallomurus spadix</name>
    <dbReference type="NCBI Taxonomy" id="79912"/>
    <lineage>
        <taxon>Bacteria</taxon>
        <taxon>Bacillati</taxon>
        <taxon>Actinomycetota</taxon>
        <taxon>Actinomycetes</taxon>
        <taxon>Streptosporangiales</taxon>
        <taxon>Thermomonosporaceae</taxon>
        <taxon>Actinoallomurus</taxon>
    </lineage>
</organism>
<dbReference type="EMBL" id="BAAABM010000017">
    <property type="protein sequence ID" value="GAA0337418.1"/>
    <property type="molecule type" value="Genomic_DNA"/>
</dbReference>
<dbReference type="InterPro" id="IPR024524">
    <property type="entry name" value="DUF3800"/>
</dbReference>
<dbReference type="Proteomes" id="UP001501822">
    <property type="component" value="Unassembled WGS sequence"/>
</dbReference>
<name>A0ABN0WI54_9ACTN</name>
<keyword evidence="3" id="KW-1185">Reference proteome</keyword>
<gene>
    <name evidence="2" type="ORF">GCM10010151_28900</name>
</gene>
<dbReference type="Pfam" id="PF12686">
    <property type="entry name" value="DUF3800"/>
    <property type="match status" value="1"/>
</dbReference>
<feature type="region of interest" description="Disordered" evidence="1">
    <location>
        <begin position="233"/>
        <end position="257"/>
    </location>
</feature>
<evidence type="ECO:0000313" key="2">
    <source>
        <dbReference type="EMBL" id="GAA0337418.1"/>
    </source>
</evidence>
<reference evidence="2 3" key="1">
    <citation type="journal article" date="2019" name="Int. J. Syst. Evol. Microbiol.">
        <title>The Global Catalogue of Microorganisms (GCM) 10K type strain sequencing project: providing services to taxonomists for standard genome sequencing and annotation.</title>
        <authorList>
            <consortium name="The Broad Institute Genomics Platform"/>
            <consortium name="The Broad Institute Genome Sequencing Center for Infectious Disease"/>
            <person name="Wu L."/>
            <person name="Ma J."/>
        </authorList>
    </citation>
    <scope>NUCLEOTIDE SEQUENCE [LARGE SCALE GENOMIC DNA]</scope>
    <source>
        <strain evidence="2 3">JCM 3146</strain>
    </source>
</reference>